<sequence length="741" mass="83285">MNHKPNQLSRKIKQFAGIAFLFFSSHFSFAQEQPDLPIIDISGETEQQVVIAEGTEDIYQGHPTTVLLPDGKTIYSVWSTGHGGPAGTMSVSHNGGLTWSRIDNILPAGFRLHSNCPSIYRMMDKKSGKVRLWVYSQFKNVDGEKIPMPRIMSEDGGKSWKEYPALGEKFECVMTFSSVVRLKDGNYMGFYHRRKGESLVVLQTKTNDGGMTWSDPEVIADVDGKKPCEPFVFRSPNQKELCCLMRENTHQGRSLMMFSKDEGKTWSQPEDTPWGLTGDRHMGVYTKDGRLVIAFRDMALNSPTAGHFVAWIGKYEDIKNGKPGEYRVKLLHSYAGRDCGYPGMEILPDGTIVATTYIKYWDDQRKHSVICTRFQINELDAMVAKQIVEKSIINQQPFFQLQTLYKNKRMPVIIASEGTVYAFADAGSLLRKSADNGKTWSPEKEILPGKNLKGNVILDENTGELLVLSPSGENPCLYRSSDKGATWKKENIEIKPNVMGHGTYGKAPINIISMEPGITLKNGEHKGRLIIAGRIQPPNGDNAQEYWMYNYNTSIYSDDNGKTWQVSDAIMTGTGEGAVAELSNGSVYYNSRSHMSVDHKRRIAWSYDGGNRYVDWQVSDELYEIGEPFYFKYGSKPSYGCKAGLVRIPDGVIDAEDVLLYSMPDWKGGWRYQLTVWASFNGTSTWPIKRLIDADFSAYSSLTVGEDGTIFLLYEGGEEKLYDEINVAIFNLPWLLDGDNS</sequence>
<dbReference type="EMBL" id="CP046401">
    <property type="protein sequence ID" value="QGY44260.1"/>
    <property type="molecule type" value="Genomic_DNA"/>
</dbReference>
<dbReference type="KEGG" id="mcos:GM418_11515"/>
<feature type="chain" id="PRO_5026068120" description="exo-alpha-sialidase" evidence="4">
    <location>
        <begin position="31"/>
        <end position="741"/>
    </location>
</feature>
<dbReference type="SUPFAM" id="SSF50939">
    <property type="entry name" value="Sialidases"/>
    <property type="match status" value="2"/>
</dbReference>
<dbReference type="GO" id="GO:0006689">
    <property type="term" value="P:ganglioside catabolic process"/>
    <property type="evidence" value="ECO:0007669"/>
    <property type="project" value="TreeGrafter"/>
</dbReference>
<dbReference type="PANTHER" id="PTHR10628">
    <property type="entry name" value="SIALIDASE"/>
    <property type="match status" value="1"/>
</dbReference>
<comment type="similarity">
    <text evidence="2">Belongs to the glycosyl hydrolase 33 family.</text>
</comment>
<evidence type="ECO:0000313" key="7">
    <source>
        <dbReference type="Proteomes" id="UP000428260"/>
    </source>
</evidence>
<organism evidence="6 7">
    <name type="scientific">Maribellus comscasis</name>
    <dbReference type="NCBI Taxonomy" id="2681766"/>
    <lineage>
        <taxon>Bacteria</taxon>
        <taxon>Pseudomonadati</taxon>
        <taxon>Bacteroidota</taxon>
        <taxon>Bacteroidia</taxon>
        <taxon>Marinilabiliales</taxon>
        <taxon>Prolixibacteraceae</taxon>
        <taxon>Maribellus</taxon>
    </lineage>
</organism>
<evidence type="ECO:0000256" key="2">
    <source>
        <dbReference type="ARBA" id="ARBA00009348"/>
    </source>
</evidence>
<dbReference type="Gene3D" id="2.120.10.10">
    <property type="match status" value="2"/>
</dbReference>
<keyword evidence="4" id="KW-0732">Signal</keyword>
<reference evidence="6 7" key="1">
    <citation type="submission" date="2019-11" db="EMBL/GenBank/DDBJ databases">
        <authorList>
            <person name="Zheng R.K."/>
            <person name="Sun C.M."/>
        </authorList>
    </citation>
    <scope>NUCLEOTIDE SEQUENCE [LARGE SCALE GENOMIC DNA]</scope>
    <source>
        <strain evidence="6 7">WC007</strain>
    </source>
</reference>
<dbReference type="PANTHER" id="PTHR10628:SF30">
    <property type="entry name" value="EXO-ALPHA-SIALIDASE"/>
    <property type="match status" value="1"/>
</dbReference>
<dbReference type="InterPro" id="IPR026856">
    <property type="entry name" value="Sialidase_fam"/>
</dbReference>
<accession>A0A6I6JT19</accession>
<evidence type="ECO:0000256" key="4">
    <source>
        <dbReference type="SAM" id="SignalP"/>
    </source>
</evidence>
<dbReference type="Pfam" id="PF13088">
    <property type="entry name" value="BNR_2"/>
    <property type="match status" value="2"/>
</dbReference>
<keyword evidence="7" id="KW-1185">Reference proteome</keyword>
<dbReference type="GO" id="GO:0016020">
    <property type="term" value="C:membrane"/>
    <property type="evidence" value="ECO:0007669"/>
    <property type="project" value="TreeGrafter"/>
</dbReference>
<feature type="signal peptide" evidence="4">
    <location>
        <begin position="1"/>
        <end position="30"/>
    </location>
</feature>
<evidence type="ECO:0000313" key="6">
    <source>
        <dbReference type="EMBL" id="QGY44260.1"/>
    </source>
</evidence>
<dbReference type="GO" id="GO:0005737">
    <property type="term" value="C:cytoplasm"/>
    <property type="evidence" value="ECO:0007669"/>
    <property type="project" value="TreeGrafter"/>
</dbReference>
<proteinExistence type="inferred from homology"/>
<gene>
    <name evidence="6" type="ORF">GM418_11515</name>
</gene>
<comment type="catalytic activity">
    <reaction evidence="1">
        <text>Hydrolysis of alpha-(2-&gt;3)-, alpha-(2-&gt;6)-, alpha-(2-&gt;8)- glycosidic linkages of terminal sialic acid residues in oligosaccharides, glycoproteins, glycolipids, colominic acid and synthetic substrates.</text>
        <dbReference type="EC" id="3.2.1.18"/>
    </reaction>
</comment>
<feature type="domain" description="Sialidase" evidence="5">
    <location>
        <begin position="90"/>
        <end position="295"/>
    </location>
</feature>
<evidence type="ECO:0000256" key="3">
    <source>
        <dbReference type="ARBA" id="ARBA00012733"/>
    </source>
</evidence>
<dbReference type="CDD" id="cd15482">
    <property type="entry name" value="Sialidase_non-viral"/>
    <property type="match status" value="2"/>
</dbReference>
<feature type="domain" description="Sialidase" evidence="5">
    <location>
        <begin position="433"/>
        <end position="711"/>
    </location>
</feature>
<dbReference type="InterPro" id="IPR011040">
    <property type="entry name" value="Sialidase"/>
</dbReference>
<dbReference type="RefSeq" id="WP_158866178.1">
    <property type="nucleotide sequence ID" value="NZ_CP046401.1"/>
</dbReference>
<dbReference type="GO" id="GO:0009313">
    <property type="term" value="P:oligosaccharide catabolic process"/>
    <property type="evidence" value="ECO:0007669"/>
    <property type="project" value="TreeGrafter"/>
</dbReference>
<dbReference type="EC" id="3.2.1.18" evidence="3"/>
<dbReference type="AlphaFoldDB" id="A0A6I6JT19"/>
<protein>
    <recommendedName>
        <fullName evidence="3">exo-alpha-sialidase</fullName>
        <ecNumber evidence="3">3.2.1.18</ecNumber>
    </recommendedName>
</protein>
<evidence type="ECO:0000256" key="1">
    <source>
        <dbReference type="ARBA" id="ARBA00000427"/>
    </source>
</evidence>
<evidence type="ECO:0000259" key="5">
    <source>
        <dbReference type="Pfam" id="PF13088"/>
    </source>
</evidence>
<dbReference type="GO" id="GO:0004308">
    <property type="term" value="F:exo-alpha-sialidase activity"/>
    <property type="evidence" value="ECO:0007669"/>
    <property type="project" value="UniProtKB-EC"/>
</dbReference>
<dbReference type="InterPro" id="IPR036278">
    <property type="entry name" value="Sialidase_sf"/>
</dbReference>
<dbReference type="Proteomes" id="UP000428260">
    <property type="component" value="Chromosome"/>
</dbReference>
<name>A0A6I6JT19_9BACT</name>